<organism evidence="14">
    <name type="scientific">Streptomyces tendae</name>
    <dbReference type="NCBI Taxonomy" id="1932"/>
    <lineage>
        <taxon>Bacteria</taxon>
        <taxon>Bacillati</taxon>
        <taxon>Actinomycetota</taxon>
        <taxon>Actinomycetes</taxon>
        <taxon>Kitasatosporales</taxon>
        <taxon>Streptomycetaceae</taxon>
        <taxon>Streptomyces</taxon>
    </lineage>
</organism>
<dbReference type="Pfam" id="PF00037">
    <property type="entry name" value="Fer4"/>
    <property type="match status" value="1"/>
</dbReference>
<evidence type="ECO:0000256" key="8">
    <source>
        <dbReference type="ARBA" id="ARBA00022982"/>
    </source>
</evidence>
<keyword evidence="4 12" id="KW-0813">Transport</keyword>
<evidence type="ECO:0000256" key="10">
    <source>
        <dbReference type="ARBA" id="ARBA00023014"/>
    </source>
</evidence>
<dbReference type="GO" id="GO:0051539">
    <property type="term" value="F:4 iron, 4 sulfur cluster binding"/>
    <property type="evidence" value="ECO:0007669"/>
    <property type="project" value="UniProtKB-UniRule"/>
</dbReference>
<dbReference type="RefSeq" id="WP_164461131.1">
    <property type="nucleotide sequence ID" value="NZ_JAAIFS010000013.1"/>
</dbReference>
<keyword evidence="10 12" id="KW-0411">Iron-sulfur</keyword>
<proteinExistence type="predicted"/>
<evidence type="ECO:0000313" key="14">
    <source>
        <dbReference type="EMBL" id="NEV92310.1"/>
    </source>
</evidence>
<sequence length="132" mass="14940">MTYVIAQPCVDIKDRACVTECPVDCIYEGSRTLYINPAECVDCHACEPVCPVEAIFHEDDLPPHWAHYLAVNAEYFEYFDEAASPRRVRRDAVGDHPVVEALPPQSGPHKKEISFFTVRKEEAADADLWFPS</sequence>
<keyword evidence="9 12" id="KW-0408">Iron</keyword>
<evidence type="ECO:0000256" key="11">
    <source>
        <dbReference type="ARBA" id="ARBA00023291"/>
    </source>
</evidence>
<reference evidence="14" key="1">
    <citation type="journal article" date="2020" name="Microorganisms">
        <title>Isolation, Genomic and Metabolomic Characterization of Streptomyces tendae VITAKN with Quorum Sensing Inhibitory Activity from Southern India.</title>
        <authorList>
            <person name="Ishaque N.M."/>
            <person name="Burgsdorf I."/>
            <person name="Limlingan Malit J.J."/>
            <person name="Saha S."/>
            <person name="Teta R."/>
            <person name="Ewe D."/>
            <person name="Kannabiran K."/>
            <person name="Hrouzek P."/>
            <person name="Steindler L."/>
            <person name="Costantino V."/>
            <person name="Saurav K."/>
        </authorList>
    </citation>
    <scope>NUCLEOTIDE SEQUENCE</scope>
    <source>
        <strain evidence="14">VITAKN</strain>
    </source>
</reference>
<dbReference type="GO" id="GO:0009055">
    <property type="term" value="F:electron transfer activity"/>
    <property type="evidence" value="ECO:0007669"/>
    <property type="project" value="UniProtKB-UniRule"/>
</dbReference>
<dbReference type="EMBL" id="JAAIFS010000013">
    <property type="protein sequence ID" value="NEV92310.1"/>
    <property type="molecule type" value="Genomic_DNA"/>
</dbReference>
<dbReference type="PANTHER" id="PTHR42859">
    <property type="entry name" value="OXIDOREDUCTASE"/>
    <property type="match status" value="1"/>
</dbReference>
<dbReference type="InterPro" id="IPR054830">
    <property type="entry name" value="FdxA_Actino"/>
</dbReference>
<dbReference type="InterPro" id="IPR017896">
    <property type="entry name" value="4Fe4S_Fe-S-bd"/>
</dbReference>
<evidence type="ECO:0000256" key="4">
    <source>
        <dbReference type="ARBA" id="ARBA00022448"/>
    </source>
</evidence>
<dbReference type="GO" id="GO:0046872">
    <property type="term" value="F:metal ion binding"/>
    <property type="evidence" value="ECO:0007669"/>
    <property type="project" value="UniProtKB-UniRule"/>
</dbReference>
<gene>
    <name evidence="14" type="ORF">GUR47_37410</name>
</gene>
<keyword evidence="11 12" id="KW-0003">3Fe-4S</keyword>
<dbReference type="PANTHER" id="PTHR42859:SF2">
    <property type="entry name" value="FERREDOXIN"/>
    <property type="match status" value="1"/>
</dbReference>
<evidence type="ECO:0000256" key="9">
    <source>
        <dbReference type="ARBA" id="ARBA00023004"/>
    </source>
</evidence>
<dbReference type="NCBIfam" id="NF045480">
    <property type="entry name" value="FdxA_Actino"/>
    <property type="match status" value="1"/>
</dbReference>
<evidence type="ECO:0000256" key="3">
    <source>
        <dbReference type="ARBA" id="ARBA00013529"/>
    </source>
</evidence>
<feature type="domain" description="4Fe-4S ferredoxin-type" evidence="13">
    <location>
        <begin position="31"/>
        <end position="60"/>
    </location>
</feature>
<dbReference type="AlphaFoldDB" id="A0A6B3QYW9"/>
<keyword evidence="5 12" id="KW-0004">4Fe-4S</keyword>
<dbReference type="PRINTS" id="PR00354">
    <property type="entry name" value="7FE8SFRDOXIN"/>
</dbReference>
<evidence type="ECO:0000256" key="6">
    <source>
        <dbReference type="ARBA" id="ARBA00022723"/>
    </source>
</evidence>
<name>A0A6B3QYW9_STRTE</name>
<evidence type="ECO:0000256" key="5">
    <source>
        <dbReference type="ARBA" id="ARBA00022485"/>
    </source>
</evidence>
<dbReference type="Gene3D" id="3.30.70.20">
    <property type="match status" value="1"/>
</dbReference>
<comment type="cofactor">
    <cofactor evidence="12">
        <name>[3Fe-4S] cluster</name>
        <dbReference type="ChEBI" id="CHEBI:21137"/>
    </cofactor>
    <text evidence="12">Binds 1 [3Fe-4S] cluster.</text>
</comment>
<comment type="caution">
    <text evidence="14">The sequence shown here is derived from an EMBL/GenBank/DDBJ whole genome shotgun (WGS) entry which is preliminary data.</text>
</comment>
<dbReference type="InterPro" id="IPR050294">
    <property type="entry name" value="RnfB_subfamily"/>
</dbReference>
<evidence type="ECO:0000256" key="1">
    <source>
        <dbReference type="ARBA" id="ARBA00001966"/>
    </source>
</evidence>
<keyword evidence="8 12" id="KW-0249">Electron transport</keyword>
<comment type="function">
    <text evidence="2 12">Ferredoxins are iron-sulfur proteins that transfer electrons in a wide variety of metabolic reactions.</text>
</comment>
<dbReference type="SUPFAM" id="SSF54862">
    <property type="entry name" value="4Fe-4S ferredoxins"/>
    <property type="match status" value="1"/>
</dbReference>
<keyword evidence="6 12" id="KW-0479">Metal-binding</keyword>
<protein>
    <recommendedName>
        <fullName evidence="3 12">Ferredoxin</fullName>
    </recommendedName>
</protein>
<evidence type="ECO:0000256" key="12">
    <source>
        <dbReference type="RuleBase" id="RU365098"/>
    </source>
</evidence>
<keyword evidence="7" id="KW-0677">Repeat</keyword>
<dbReference type="InterPro" id="IPR017900">
    <property type="entry name" value="4Fe4S_Fe_S_CS"/>
</dbReference>
<evidence type="ECO:0000256" key="2">
    <source>
        <dbReference type="ARBA" id="ARBA00003532"/>
    </source>
</evidence>
<accession>A0A6B3QYW9</accession>
<evidence type="ECO:0000259" key="13">
    <source>
        <dbReference type="PROSITE" id="PS51379"/>
    </source>
</evidence>
<dbReference type="InterPro" id="IPR000813">
    <property type="entry name" value="7Fe_ferredoxin"/>
</dbReference>
<dbReference type="GO" id="GO:0051538">
    <property type="term" value="F:3 iron, 4 sulfur cluster binding"/>
    <property type="evidence" value="ECO:0007669"/>
    <property type="project" value="UniProtKB-UniRule"/>
</dbReference>
<dbReference type="PROSITE" id="PS00198">
    <property type="entry name" value="4FE4S_FER_1"/>
    <property type="match status" value="1"/>
</dbReference>
<evidence type="ECO:0000256" key="7">
    <source>
        <dbReference type="ARBA" id="ARBA00022737"/>
    </source>
</evidence>
<comment type="cofactor">
    <cofactor evidence="1 12">
        <name>[4Fe-4S] cluster</name>
        <dbReference type="ChEBI" id="CHEBI:49883"/>
    </cofactor>
</comment>
<dbReference type="PROSITE" id="PS51379">
    <property type="entry name" value="4FE4S_FER_2"/>
    <property type="match status" value="1"/>
</dbReference>